<protein>
    <recommendedName>
        <fullName evidence="1">LDB19 N-terminal domain-containing protein</fullName>
    </recommendedName>
</protein>
<evidence type="ECO:0000313" key="2">
    <source>
        <dbReference type="EMBL" id="KAJ5533143.1"/>
    </source>
</evidence>
<dbReference type="Proteomes" id="UP001220324">
    <property type="component" value="Unassembled WGS sequence"/>
</dbReference>
<dbReference type="InterPro" id="IPR024391">
    <property type="entry name" value="LDB19_N"/>
</dbReference>
<proteinExistence type="predicted"/>
<organism evidence="2 3">
    <name type="scientific">Penicillium frequentans</name>
    <dbReference type="NCBI Taxonomy" id="3151616"/>
    <lineage>
        <taxon>Eukaryota</taxon>
        <taxon>Fungi</taxon>
        <taxon>Dikarya</taxon>
        <taxon>Ascomycota</taxon>
        <taxon>Pezizomycotina</taxon>
        <taxon>Eurotiomycetes</taxon>
        <taxon>Eurotiomycetidae</taxon>
        <taxon>Eurotiales</taxon>
        <taxon>Aspergillaceae</taxon>
        <taxon>Penicillium</taxon>
    </lineage>
</organism>
<evidence type="ECO:0000313" key="3">
    <source>
        <dbReference type="Proteomes" id="UP001220324"/>
    </source>
</evidence>
<dbReference type="AlphaFoldDB" id="A0AAD6CT94"/>
<sequence>MASSGLQLVCPSEHDIYFNLNGDGYSEPLVGAVVLQRHAINSDITQLQLHLMQTVLGESNLPAINPEKNFLKRIRTPLGKVPRPETSATKSSSIIEQVTLPALSIDQLEASFSGRDAIPVPFSVPIPVNTPGTTRTSVGKISYSLIVTMTTSQSETIIIDKSINITRQLIPDRHCIQHVRSFSKSPAITNIALSQTIATDAKSGISISAKLNLRRGLKARESEFRCAAIRGIHWRVEEVTRLIDQSQNNLQDAPEELLCIRESIREICSGKQKGYWASRDNPLSKQPKSEDQDSAVDITIDISIPKNAKLAPMIDGSCYASATTDSIPMPLELQDRCPASHENLAILIEHRLKLEFVTGEDTFDVRSKNLVDRKPLRPTLSAHFPLLVGEIFKCDFEAIAFSNPPRYEEIPLSPPEYTQFV</sequence>
<feature type="domain" description="LDB19 N-terminal" evidence="1">
    <location>
        <begin position="120"/>
        <end position="246"/>
    </location>
</feature>
<dbReference type="Pfam" id="PF13002">
    <property type="entry name" value="LDB19"/>
    <property type="match status" value="1"/>
</dbReference>
<reference evidence="2 3" key="1">
    <citation type="journal article" date="2023" name="IMA Fungus">
        <title>Comparative genomic study of the Penicillium genus elucidates a diverse pangenome and 15 lateral gene transfer events.</title>
        <authorList>
            <person name="Petersen C."/>
            <person name="Sorensen T."/>
            <person name="Nielsen M.R."/>
            <person name="Sondergaard T.E."/>
            <person name="Sorensen J.L."/>
            <person name="Fitzpatrick D.A."/>
            <person name="Frisvad J.C."/>
            <person name="Nielsen K.L."/>
        </authorList>
    </citation>
    <scope>NUCLEOTIDE SEQUENCE [LARGE SCALE GENOMIC DNA]</scope>
    <source>
        <strain evidence="2 3">IBT 35679</strain>
    </source>
</reference>
<name>A0AAD6CT94_9EURO</name>
<gene>
    <name evidence="2" type="ORF">N7494_009695</name>
</gene>
<keyword evidence="3" id="KW-1185">Reference proteome</keyword>
<evidence type="ECO:0000259" key="1">
    <source>
        <dbReference type="Pfam" id="PF13002"/>
    </source>
</evidence>
<dbReference type="EMBL" id="JAQIZZ010000007">
    <property type="protein sequence ID" value="KAJ5533143.1"/>
    <property type="molecule type" value="Genomic_DNA"/>
</dbReference>
<comment type="caution">
    <text evidence="2">The sequence shown here is derived from an EMBL/GenBank/DDBJ whole genome shotgun (WGS) entry which is preliminary data.</text>
</comment>
<accession>A0AAD6CT94</accession>